<evidence type="ECO:0000313" key="2">
    <source>
        <dbReference type="Proteomes" id="UP000252893"/>
    </source>
</evidence>
<sequence length="137" mass="14464">MAAQRGKDLLLKIATGDDTFQTCAGLRSKRIAFNAETVDVTDADASGRWRQLLAGSGVQRASVSGAGIFKDAASDALIRTAFFNGDILNWQIVVPDFGTVSSLFQITALEYGGAHDGEVTFEIALESAGFVSFGAQL</sequence>
<dbReference type="PRINTS" id="PR01996">
    <property type="entry name" value="MTP1FAMILY"/>
</dbReference>
<reference evidence="1 2" key="1">
    <citation type="submission" date="2018-06" db="EMBL/GenBank/DDBJ databases">
        <title>Genomic Encyclopedia of Type Strains, Phase IV (KMG-IV): sequencing the most valuable type-strain genomes for metagenomic binning, comparative biology and taxonomic classification.</title>
        <authorList>
            <person name="Goeker M."/>
        </authorList>
    </citation>
    <scope>NUCLEOTIDE SEQUENCE [LARGE SCALE GENOMIC DNA]</scope>
    <source>
        <strain evidence="1 2">DSM 25619</strain>
    </source>
</reference>
<comment type="caution">
    <text evidence="1">The sequence shown here is derived from an EMBL/GenBank/DDBJ whole genome shotgun (WGS) entry which is preliminary data.</text>
</comment>
<keyword evidence="2" id="KW-1185">Reference proteome</keyword>
<dbReference type="Proteomes" id="UP000252893">
    <property type="component" value="Unassembled WGS sequence"/>
</dbReference>
<proteinExistence type="predicted"/>
<evidence type="ECO:0000313" key="1">
    <source>
        <dbReference type="EMBL" id="RBO98722.1"/>
    </source>
</evidence>
<dbReference type="RefSeq" id="WP_113942656.1">
    <property type="nucleotide sequence ID" value="NZ_JBHEEG010000003.1"/>
</dbReference>
<dbReference type="InterPro" id="IPR011855">
    <property type="entry name" value="Phgtail_TP901_1"/>
</dbReference>
<dbReference type="OrthoDB" id="7266971at2"/>
<organism evidence="1 2">
    <name type="scientific">Pseudochrobactrum asaccharolyticum</name>
    <dbReference type="NCBI Taxonomy" id="354351"/>
    <lineage>
        <taxon>Bacteria</taxon>
        <taxon>Pseudomonadati</taxon>
        <taxon>Pseudomonadota</taxon>
        <taxon>Alphaproteobacteria</taxon>
        <taxon>Hyphomicrobiales</taxon>
        <taxon>Brucellaceae</taxon>
        <taxon>Pseudochrobactrum</taxon>
    </lineage>
</organism>
<accession>A0A366E8R2</accession>
<dbReference type="NCBIfam" id="TIGR02126">
    <property type="entry name" value="phgtail_TP901_1"/>
    <property type="match status" value="1"/>
</dbReference>
<dbReference type="Pfam" id="PF06199">
    <property type="entry name" value="Phage_tail_2"/>
    <property type="match status" value="1"/>
</dbReference>
<dbReference type="EMBL" id="QNRH01000001">
    <property type="protein sequence ID" value="RBO98722.1"/>
    <property type="molecule type" value="Genomic_DNA"/>
</dbReference>
<dbReference type="AlphaFoldDB" id="A0A366E8R2"/>
<dbReference type="InterPro" id="IPR022344">
    <property type="entry name" value="GTA_major-tail"/>
</dbReference>
<protein>
    <submittedName>
        <fullName evidence="1">TP901-1 family phage major tail protein</fullName>
    </submittedName>
</protein>
<name>A0A366E8R2_9HYPH</name>
<dbReference type="Gene3D" id="4.10.410.40">
    <property type="match status" value="1"/>
</dbReference>
<gene>
    <name evidence="1" type="ORF">DFR47_101322</name>
</gene>